<dbReference type="Proteomes" id="UP000297245">
    <property type="component" value="Unassembled WGS sequence"/>
</dbReference>
<evidence type="ECO:0000313" key="2">
    <source>
        <dbReference type="Proteomes" id="UP000297245"/>
    </source>
</evidence>
<name>A0A4S8MP91_DENBC</name>
<gene>
    <name evidence="1" type="ORF">K435DRAFT_159936</name>
</gene>
<proteinExistence type="predicted"/>
<dbReference type="AlphaFoldDB" id="A0A4S8MP91"/>
<reference evidence="1 2" key="1">
    <citation type="journal article" date="2019" name="Nat. Ecol. Evol.">
        <title>Megaphylogeny resolves global patterns of mushroom evolution.</title>
        <authorList>
            <person name="Varga T."/>
            <person name="Krizsan K."/>
            <person name="Foldi C."/>
            <person name="Dima B."/>
            <person name="Sanchez-Garcia M."/>
            <person name="Sanchez-Ramirez S."/>
            <person name="Szollosi G.J."/>
            <person name="Szarkandi J.G."/>
            <person name="Papp V."/>
            <person name="Albert L."/>
            <person name="Andreopoulos W."/>
            <person name="Angelini C."/>
            <person name="Antonin V."/>
            <person name="Barry K.W."/>
            <person name="Bougher N.L."/>
            <person name="Buchanan P."/>
            <person name="Buyck B."/>
            <person name="Bense V."/>
            <person name="Catcheside P."/>
            <person name="Chovatia M."/>
            <person name="Cooper J."/>
            <person name="Damon W."/>
            <person name="Desjardin D."/>
            <person name="Finy P."/>
            <person name="Geml J."/>
            <person name="Haridas S."/>
            <person name="Hughes K."/>
            <person name="Justo A."/>
            <person name="Karasinski D."/>
            <person name="Kautmanova I."/>
            <person name="Kiss B."/>
            <person name="Kocsube S."/>
            <person name="Kotiranta H."/>
            <person name="LaButti K.M."/>
            <person name="Lechner B.E."/>
            <person name="Liimatainen K."/>
            <person name="Lipzen A."/>
            <person name="Lukacs Z."/>
            <person name="Mihaltcheva S."/>
            <person name="Morgado L.N."/>
            <person name="Niskanen T."/>
            <person name="Noordeloos M.E."/>
            <person name="Ohm R.A."/>
            <person name="Ortiz-Santana B."/>
            <person name="Ovrebo C."/>
            <person name="Racz N."/>
            <person name="Riley R."/>
            <person name="Savchenko A."/>
            <person name="Shiryaev A."/>
            <person name="Soop K."/>
            <person name="Spirin V."/>
            <person name="Szebenyi C."/>
            <person name="Tomsovsky M."/>
            <person name="Tulloss R.E."/>
            <person name="Uehling J."/>
            <person name="Grigoriev I.V."/>
            <person name="Vagvolgyi C."/>
            <person name="Papp T."/>
            <person name="Martin F.M."/>
            <person name="Miettinen O."/>
            <person name="Hibbett D.S."/>
            <person name="Nagy L.G."/>
        </authorList>
    </citation>
    <scope>NUCLEOTIDE SEQUENCE [LARGE SCALE GENOMIC DNA]</scope>
    <source>
        <strain evidence="1 2">CBS 962.96</strain>
    </source>
</reference>
<dbReference type="EMBL" id="ML179053">
    <property type="protein sequence ID" value="THV04725.1"/>
    <property type="molecule type" value="Genomic_DNA"/>
</dbReference>
<accession>A0A4S8MP91</accession>
<organism evidence="1 2">
    <name type="scientific">Dendrothele bispora (strain CBS 962.96)</name>
    <dbReference type="NCBI Taxonomy" id="1314807"/>
    <lineage>
        <taxon>Eukaryota</taxon>
        <taxon>Fungi</taxon>
        <taxon>Dikarya</taxon>
        <taxon>Basidiomycota</taxon>
        <taxon>Agaricomycotina</taxon>
        <taxon>Agaricomycetes</taxon>
        <taxon>Agaricomycetidae</taxon>
        <taxon>Agaricales</taxon>
        <taxon>Agaricales incertae sedis</taxon>
        <taxon>Dendrothele</taxon>
    </lineage>
</organism>
<keyword evidence="2" id="KW-1185">Reference proteome</keyword>
<evidence type="ECO:0000313" key="1">
    <source>
        <dbReference type="EMBL" id="THV04725.1"/>
    </source>
</evidence>
<sequence>MNRMGGRKTDRRMTCTARAAARIATIVIMIDVCLQPTSPECKSPSTYVDRTLAASSLSPGPWGSLSLPDRRYFQLHSRECGMRGAEELHDPRKPSTRFCLLGTQHKCQQNIDEGTVLYRKCSSDDIAIRGTDRFSLRFSKLMEWSRDPSVLVGNAKLVPS</sequence>
<protein>
    <submittedName>
        <fullName evidence="1">Uncharacterized protein</fullName>
    </submittedName>
</protein>